<organism evidence="2 3">
    <name type="scientific">Aestuariirhabdus litorea</name>
    <dbReference type="NCBI Taxonomy" id="2528527"/>
    <lineage>
        <taxon>Bacteria</taxon>
        <taxon>Pseudomonadati</taxon>
        <taxon>Pseudomonadota</taxon>
        <taxon>Gammaproteobacteria</taxon>
        <taxon>Oceanospirillales</taxon>
        <taxon>Aestuariirhabdaceae</taxon>
        <taxon>Aestuariirhabdus</taxon>
    </lineage>
</organism>
<feature type="transmembrane region" description="Helical" evidence="1">
    <location>
        <begin position="71"/>
        <end position="99"/>
    </location>
</feature>
<name>A0A3P3VI13_9GAMM</name>
<evidence type="ECO:0000313" key="2">
    <source>
        <dbReference type="EMBL" id="RRJ82365.1"/>
    </source>
</evidence>
<keyword evidence="1" id="KW-0472">Membrane</keyword>
<feature type="transmembrane region" description="Helical" evidence="1">
    <location>
        <begin position="144"/>
        <end position="175"/>
    </location>
</feature>
<dbReference type="Proteomes" id="UP000280792">
    <property type="component" value="Unassembled WGS sequence"/>
</dbReference>
<keyword evidence="1" id="KW-1133">Transmembrane helix</keyword>
<dbReference type="EMBL" id="QWEZ01000002">
    <property type="protein sequence ID" value="RRJ82365.1"/>
    <property type="molecule type" value="Genomic_DNA"/>
</dbReference>
<sequence>MNLLTPMPPLFFVASLLLSLGSILLALRLAPWRALLRVPIRQHLWLGSILFLALFWSLNVNVSGFFALHPLAIATLAILFGWSLAVLAGAMASALWLLINPIFSSQAQGLWSNFFSDHLLSVVVPVSASCLLAYWVGRLPRKNLFAFTLGVGFFGSIVGILATLLVSAALMFSLASEAQWQLYADKAILLLFLAFEEGVINGMMITLFTVLTPDLVKTFDDRAYLDQPP</sequence>
<feature type="transmembrane region" description="Helical" evidence="1">
    <location>
        <begin position="42"/>
        <end position="59"/>
    </location>
</feature>
<comment type="caution">
    <text evidence="2">The sequence shown here is derived from an EMBL/GenBank/DDBJ whole genome shotgun (WGS) entry which is preliminary data.</text>
</comment>
<proteinExistence type="predicted"/>
<evidence type="ECO:0000256" key="1">
    <source>
        <dbReference type="SAM" id="Phobius"/>
    </source>
</evidence>
<dbReference type="AlphaFoldDB" id="A0A3P3VI13"/>
<gene>
    <name evidence="2" type="ORF">D0544_10800</name>
</gene>
<dbReference type="RefSeq" id="WP_125016074.1">
    <property type="nucleotide sequence ID" value="NZ_QWEZ01000002.1"/>
</dbReference>
<keyword evidence="1" id="KW-0812">Transmembrane</keyword>
<feature type="transmembrane region" description="Helical" evidence="1">
    <location>
        <begin position="187"/>
        <end position="212"/>
    </location>
</feature>
<reference evidence="2 3" key="2">
    <citation type="submission" date="2018-12" db="EMBL/GenBank/DDBJ databases">
        <title>Simiduia agarivorans gen. nov., sp. nov., a marine, agarolytic bacterium isolated from shallow coastal water from Keelung, Taiwan.</title>
        <authorList>
            <person name="Shieh W.Y."/>
        </authorList>
    </citation>
    <scope>NUCLEOTIDE SEQUENCE [LARGE SCALE GENOMIC DNA]</scope>
    <source>
        <strain evidence="2 3">GTF-13</strain>
    </source>
</reference>
<evidence type="ECO:0008006" key="4">
    <source>
        <dbReference type="Google" id="ProtNLM"/>
    </source>
</evidence>
<evidence type="ECO:0000313" key="3">
    <source>
        <dbReference type="Proteomes" id="UP000280792"/>
    </source>
</evidence>
<protein>
    <recommendedName>
        <fullName evidence="4">Energy-coupling factor ABC transporter permease</fullName>
    </recommendedName>
</protein>
<reference evidence="2 3" key="1">
    <citation type="submission" date="2018-08" db="EMBL/GenBank/DDBJ databases">
        <authorList>
            <person name="Khan S.A."/>
        </authorList>
    </citation>
    <scope>NUCLEOTIDE SEQUENCE [LARGE SCALE GENOMIC DNA]</scope>
    <source>
        <strain evidence="2 3">GTF-13</strain>
    </source>
</reference>
<feature type="transmembrane region" description="Helical" evidence="1">
    <location>
        <begin position="119"/>
        <end position="137"/>
    </location>
</feature>
<accession>A0A3P3VI13</accession>
<keyword evidence="3" id="KW-1185">Reference proteome</keyword>